<sequence length="69" mass="7930">MEGAMTFTFKKALENRHVTYASLLASMHTDILAAKQKCFSLRGLFHRERLQEPLLSSSKEFNVNEPFVL</sequence>
<proteinExistence type="predicted"/>
<dbReference type="AlphaFoldDB" id="A0AAD5GS76"/>
<comment type="caution">
    <text evidence="1">The sequence shown here is derived from an EMBL/GenBank/DDBJ whole genome shotgun (WGS) entry which is preliminary data.</text>
</comment>
<dbReference type="EMBL" id="JAMZMK010006198">
    <property type="protein sequence ID" value="KAI7750133.1"/>
    <property type="molecule type" value="Genomic_DNA"/>
</dbReference>
<reference evidence="1" key="1">
    <citation type="submission" date="2022-06" db="EMBL/GenBank/DDBJ databases">
        <title>Uncovering the hologenomic basis of an extraordinary plant invasion.</title>
        <authorList>
            <person name="Bieker V.C."/>
            <person name="Martin M.D."/>
            <person name="Gilbert T."/>
            <person name="Hodgins K."/>
            <person name="Battlay P."/>
            <person name="Petersen B."/>
            <person name="Wilson J."/>
        </authorList>
    </citation>
    <scope>NUCLEOTIDE SEQUENCE</scope>
    <source>
        <strain evidence="1">AA19_3_7</strain>
        <tissue evidence="1">Leaf</tissue>
    </source>
</reference>
<dbReference type="Proteomes" id="UP001206925">
    <property type="component" value="Unassembled WGS sequence"/>
</dbReference>
<keyword evidence="2" id="KW-1185">Reference proteome</keyword>
<gene>
    <name evidence="1" type="ORF">M8C21_020299</name>
</gene>
<organism evidence="1 2">
    <name type="scientific">Ambrosia artemisiifolia</name>
    <name type="common">Common ragweed</name>
    <dbReference type="NCBI Taxonomy" id="4212"/>
    <lineage>
        <taxon>Eukaryota</taxon>
        <taxon>Viridiplantae</taxon>
        <taxon>Streptophyta</taxon>
        <taxon>Embryophyta</taxon>
        <taxon>Tracheophyta</taxon>
        <taxon>Spermatophyta</taxon>
        <taxon>Magnoliopsida</taxon>
        <taxon>eudicotyledons</taxon>
        <taxon>Gunneridae</taxon>
        <taxon>Pentapetalae</taxon>
        <taxon>asterids</taxon>
        <taxon>campanulids</taxon>
        <taxon>Asterales</taxon>
        <taxon>Asteraceae</taxon>
        <taxon>Asteroideae</taxon>
        <taxon>Heliantheae alliance</taxon>
        <taxon>Heliantheae</taxon>
        <taxon>Ambrosia</taxon>
    </lineage>
</organism>
<accession>A0AAD5GS76</accession>
<evidence type="ECO:0000313" key="2">
    <source>
        <dbReference type="Proteomes" id="UP001206925"/>
    </source>
</evidence>
<name>A0AAD5GS76_AMBAR</name>
<evidence type="ECO:0000313" key="1">
    <source>
        <dbReference type="EMBL" id="KAI7750133.1"/>
    </source>
</evidence>
<protein>
    <submittedName>
        <fullName evidence="1">Uncharacterized protein</fullName>
    </submittedName>
</protein>